<proteinExistence type="predicted"/>
<dbReference type="Proteomes" id="UP000030206">
    <property type="component" value="Segment"/>
</dbReference>
<dbReference type="EMBL" id="KM236245">
    <property type="protein sequence ID" value="AIW03319.1"/>
    <property type="molecule type" value="Genomic_DNA"/>
</dbReference>
<name>A0A0A0RNV3_9CAUD</name>
<dbReference type="KEGG" id="vg:24607061"/>
<evidence type="ECO:0000313" key="1">
    <source>
        <dbReference type="EMBL" id="AIW03319.1"/>
    </source>
</evidence>
<dbReference type="GeneID" id="24607061"/>
<sequence length="886" mass="96016">MTKSATLYTNVASNYKLSIEWSASQDVAKNSSTITAKMYWEADKYGYVNSSTVKDGAIVIDGTTYTFSGSGLADLNPGQKKLLATKSKTITHNNDGTKSFSISGYFDAEVRLSGTQYNRINISSRSYDLEDIPRKSSVSSSLNFTAGDNFNLSISRSSSSFSHIAYIDVQNRDGSWQYIKSLEYSTSETSKNTAFDTTALTRIFTALDGRNSAPVRVNLNTYNGSNNLGYVTATGTVTATQATIGEAVYGQAGAANKWYIDQTMGISITRYNPNFTHTVEITSGSFTKKLTDVTTGATWTPSDDEQKQIYALLGSGGTYVQARIRTYTYYNGVQVRSYVDRTAYFCIRDSANVPIFSASGLKYSDSNSVTKAITGNEAYLIQDNSFLRVTIPSGAHAKPQNGATIANYTVSVNGVSKVVNYSSGDLNIDFGRVSISGNTVATVRARDSRGLSTTVTMPIIGIPYSAPKLGAVVKRRNNFEATIDITTNGTISPLTVAGVQKNKLEGLSSGESALQYRYKEQANGANFTAWKNLTYTASNAAFTGNAATEILDSTKSYVFEVRVTDKLSTFVFSKTVTSGQPQFFLDAKNKSVSVNKFPERANGLEVGGTLYGYGGIEAYGKPFVTELTYTTPAVAGWYRVAYTESTSVGNNNAQFELYAPLSSYHTFTRFEVGTMWGKPAGVSLSQTSHSTFGGPNISKVRVTFNPDSWTGNTAYLEVYQAEARATPITLRMIGGVGWRLMPIVAGGIPSGYTTKEMAFLNGMKYKAQDLIVPSLNKGAQYNDVGGAYHRVSYHKDAGNFVHIHGLIKGLVQGDRIFTLPSDYAPPARLIFNVMQDDYSKLGRIDVWTSGAVTVESTTNTTIGNDKAWMSLSGISFFAAENPQAGI</sequence>
<keyword evidence="2" id="KW-1185">Reference proteome</keyword>
<dbReference type="InterPro" id="IPR008577">
    <property type="entry name" value="DUF859"/>
</dbReference>
<dbReference type="Pfam" id="PF05895">
    <property type="entry name" value="DUF859"/>
    <property type="match status" value="2"/>
</dbReference>
<gene>
    <name evidence="1" type="ORF">CPT_Mater162</name>
</gene>
<protein>
    <submittedName>
        <fullName evidence="1">Minor structural protein</fullName>
    </submittedName>
</protein>
<dbReference type="OrthoDB" id="834at10239"/>
<accession>A0A0A0RNV3</accession>
<dbReference type="RefSeq" id="YP_009151121.1">
    <property type="nucleotide sequence ID" value="NC_027366.1"/>
</dbReference>
<evidence type="ECO:0000313" key="2">
    <source>
        <dbReference type="Proteomes" id="UP000030206"/>
    </source>
</evidence>
<reference evidence="1 2" key="1">
    <citation type="submission" date="2014-07" db="EMBL/GenBank/DDBJ databases">
        <title>Complete Genome of Bacillus megaterium Myophage Mater.</title>
        <authorList>
            <person name="Lancaster J.C."/>
            <person name="Hodde M.K."/>
            <person name="Hernandez A.C."/>
            <person name="Everett G.F.K."/>
        </authorList>
    </citation>
    <scope>NUCLEOTIDE SEQUENCE [LARGE SCALE GENOMIC DNA]</scope>
</reference>
<organism evidence="1 2">
    <name type="scientific">Bacillus phage Mater</name>
    <dbReference type="NCBI Taxonomy" id="1540090"/>
    <lineage>
        <taxon>Viruses</taxon>
        <taxon>Duplodnaviria</taxon>
        <taxon>Heunggongvirae</taxon>
        <taxon>Uroviricota</taxon>
        <taxon>Caudoviricetes</taxon>
        <taxon>Herelleviridae</taxon>
        <taxon>Bastillevirinae</taxon>
        <taxon>Matervirus</taxon>
        <taxon>Matervirus mater</taxon>
    </lineage>
</organism>